<accession>A0A2S1SHE9</accession>
<gene>
    <name evidence="2" type="ORF">HYN49_07760</name>
</gene>
<proteinExistence type="predicted"/>
<reference evidence="2 3" key="1">
    <citation type="submission" date="2018-05" db="EMBL/GenBank/DDBJ databases">
        <title>Genome sequencing of Flavobacterium sp. HYN0049.</title>
        <authorList>
            <person name="Yi H."/>
            <person name="Baek C."/>
        </authorList>
    </citation>
    <scope>NUCLEOTIDE SEQUENCE [LARGE SCALE GENOMIC DNA]</scope>
    <source>
        <strain evidence="2 3">HYN0049</strain>
    </source>
</reference>
<evidence type="ECO:0000313" key="3">
    <source>
        <dbReference type="Proteomes" id="UP000244937"/>
    </source>
</evidence>
<dbReference type="RefSeq" id="WP_108903591.1">
    <property type="nucleotide sequence ID" value="NZ_CP029187.1"/>
</dbReference>
<dbReference type="KEGG" id="fpal:HYN49_07760"/>
<feature type="compositionally biased region" description="Polar residues" evidence="1">
    <location>
        <begin position="87"/>
        <end position="98"/>
    </location>
</feature>
<evidence type="ECO:0000256" key="1">
    <source>
        <dbReference type="SAM" id="MobiDB-lite"/>
    </source>
</evidence>
<sequence>MKINVLFFLLATGFCFSQGKYSTTQVSQIIRPDYETASHAIITKALALDSESGSWVIIYEHQINVKKYRNTREVKTKELNDAYDFSNNVLTGSTSPTKSPEPEEVEGPILGANPLNR</sequence>
<keyword evidence="3" id="KW-1185">Reference proteome</keyword>
<organism evidence="2 3">
    <name type="scientific">Flavobacterium pallidum</name>
    <dbReference type="NCBI Taxonomy" id="2172098"/>
    <lineage>
        <taxon>Bacteria</taxon>
        <taxon>Pseudomonadati</taxon>
        <taxon>Bacteroidota</taxon>
        <taxon>Flavobacteriia</taxon>
        <taxon>Flavobacteriales</taxon>
        <taxon>Flavobacteriaceae</taxon>
        <taxon>Flavobacterium</taxon>
    </lineage>
</organism>
<evidence type="ECO:0000313" key="2">
    <source>
        <dbReference type="EMBL" id="AWI25805.1"/>
    </source>
</evidence>
<protein>
    <submittedName>
        <fullName evidence="2">Uncharacterized protein</fullName>
    </submittedName>
</protein>
<dbReference type="AlphaFoldDB" id="A0A2S1SHE9"/>
<name>A0A2S1SHE9_9FLAO</name>
<dbReference type="Proteomes" id="UP000244937">
    <property type="component" value="Chromosome"/>
</dbReference>
<dbReference type="EMBL" id="CP029187">
    <property type="protein sequence ID" value="AWI25805.1"/>
    <property type="molecule type" value="Genomic_DNA"/>
</dbReference>
<dbReference type="OrthoDB" id="9967409at2"/>
<feature type="region of interest" description="Disordered" evidence="1">
    <location>
        <begin position="87"/>
        <end position="117"/>
    </location>
</feature>